<feature type="compositionally biased region" description="Low complexity" evidence="1">
    <location>
        <begin position="189"/>
        <end position="200"/>
    </location>
</feature>
<dbReference type="InterPro" id="IPR003140">
    <property type="entry name" value="PLipase/COase/thioEstase"/>
</dbReference>
<feature type="region of interest" description="Disordered" evidence="1">
    <location>
        <begin position="159"/>
        <end position="200"/>
    </location>
</feature>
<sequence>MPEIHLRTPSSQPSPSPKVKSPPKPTSIPTPFSYYPSDDGTDENLLILLHGLGDTHIPFSKLGKQLKLPQTAVLAIRAPEQIPYLYTESYQWYPSFSPLGDLLTNPNPTPALTLLSTALDHLTSPQECAWPLDRIHLFGFAQGGSVALEFGLRVWRDREKERKEEEEREEEKNKNKVAESEEQAKERSTPTLTPPSSSSLGSIISISGPLLSYPTVPTPPGPSPTPILVVYRPPPSDPSLSTSDLTAIKKAYSNVREVKMPVKTQGTAMPSSREEWEGIMRFWSERLSRRQVEGVYEVLSGMSGR</sequence>
<proteinExistence type="predicted"/>
<dbReference type="SUPFAM" id="SSF53474">
    <property type="entry name" value="alpha/beta-Hydrolases"/>
    <property type="match status" value="1"/>
</dbReference>
<dbReference type="OrthoDB" id="437457at2759"/>
<feature type="compositionally biased region" description="Basic and acidic residues" evidence="1">
    <location>
        <begin position="159"/>
        <end position="188"/>
    </location>
</feature>
<accession>A0A4S8KWJ3</accession>
<keyword evidence="4" id="KW-1185">Reference proteome</keyword>
<evidence type="ECO:0000256" key="1">
    <source>
        <dbReference type="SAM" id="MobiDB-lite"/>
    </source>
</evidence>
<dbReference type="Pfam" id="PF02230">
    <property type="entry name" value="Abhydrolase_2"/>
    <property type="match status" value="1"/>
</dbReference>
<feature type="compositionally biased region" description="Pro residues" evidence="1">
    <location>
        <begin position="12"/>
        <end position="28"/>
    </location>
</feature>
<feature type="domain" description="Phospholipase/carboxylesterase/thioesterase" evidence="2">
    <location>
        <begin position="41"/>
        <end position="152"/>
    </location>
</feature>
<dbReference type="Proteomes" id="UP000297245">
    <property type="component" value="Unassembled WGS sequence"/>
</dbReference>
<organism evidence="3 4">
    <name type="scientific">Dendrothele bispora (strain CBS 962.96)</name>
    <dbReference type="NCBI Taxonomy" id="1314807"/>
    <lineage>
        <taxon>Eukaryota</taxon>
        <taxon>Fungi</taxon>
        <taxon>Dikarya</taxon>
        <taxon>Basidiomycota</taxon>
        <taxon>Agaricomycotina</taxon>
        <taxon>Agaricomycetes</taxon>
        <taxon>Agaricomycetidae</taxon>
        <taxon>Agaricales</taxon>
        <taxon>Agaricales incertae sedis</taxon>
        <taxon>Dendrothele</taxon>
    </lineage>
</organism>
<dbReference type="GO" id="GO:0016787">
    <property type="term" value="F:hydrolase activity"/>
    <property type="evidence" value="ECO:0007669"/>
    <property type="project" value="InterPro"/>
</dbReference>
<protein>
    <recommendedName>
        <fullName evidence="2">Phospholipase/carboxylesterase/thioesterase domain-containing protein</fullName>
    </recommendedName>
</protein>
<evidence type="ECO:0000313" key="3">
    <source>
        <dbReference type="EMBL" id="THU80326.1"/>
    </source>
</evidence>
<dbReference type="InterPro" id="IPR029058">
    <property type="entry name" value="AB_hydrolase_fold"/>
</dbReference>
<dbReference type="Gene3D" id="3.40.50.1820">
    <property type="entry name" value="alpha/beta hydrolase"/>
    <property type="match status" value="1"/>
</dbReference>
<feature type="region of interest" description="Disordered" evidence="1">
    <location>
        <begin position="1"/>
        <end position="35"/>
    </location>
</feature>
<dbReference type="EMBL" id="ML179916">
    <property type="protein sequence ID" value="THU80326.1"/>
    <property type="molecule type" value="Genomic_DNA"/>
</dbReference>
<reference evidence="3 4" key="1">
    <citation type="journal article" date="2019" name="Nat. Ecol. Evol.">
        <title>Megaphylogeny resolves global patterns of mushroom evolution.</title>
        <authorList>
            <person name="Varga T."/>
            <person name="Krizsan K."/>
            <person name="Foldi C."/>
            <person name="Dima B."/>
            <person name="Sanchez-Garcia M."/>
            <person name="Sanchez-Ramirez S."/>
            <person name="Szollosi G.J."/>
            <person name="Szarkandi J.G."/>
            <person name="Papp V."/>
            <person name="Albert L."/>
            <person name="Andreopoulos W."/>
            <person name="Angelini C."/>
            <person name="Antonin V."/>
            <person name="Barry K.W."/>
            <person name="Bougher N.L."/>
            <person name="Buchanan P."/>
            <person name="Buyck B."/>
            <person name="Bense V."/>
            <person name="Catcheside P."/>
            <person name="Chovatia M."/>
            <person name="Cooper J."/>
            <person name="Damon W."/>
            <person name="Desjardin D."/>
            <person name="Finy P."/>
            <person name="Geml J."/>
            <person name="Haridas S."/>
            <person name="Hughes K."/>
            <person name="Justo A."/>
            <person name="Karasinski D."/>
            <person name="Kautmanova I."/>
            <person name="Kiss B."/>
            <person name="Kocsube S."/>
            <person name="Kotiranta H."/>
            <person name="LaButti K.M."/>
            <person name="Lechner B.E."/>
            <person name="Liimatainen K."/>
            <person name="Lipzen A."/>
            <person name="Lukacs Z."/>
            <person name="Mihaltcheva S."/>
            <person name="Morgado L.N."/>
            <person name="Niskanen T."/>
            <person name="Noordeloos M.E."/>
            <person name="Ohm R.A."/>
            <person name="Ortiz-Santana B."/>
            <person name="Ovrebo C."/>
            <person name="Racz N."/>
            <person name="Riley R."/>
            <person name="Savchenko A."/>
            <person name="Shiryaev A."/>
            <person name="Soop K."/>
            <person name="Spirin V."/>
            <person name="Szebenyi C."/>
            <person name="Tomsovsky M."/>
            <person name="Tulloss R.E."/>
            <person name="Uehling J."/>
            <person name="Grigoriev I.V."/>
            <person name="Vagvolgyi C."/>
            <person name="Papp T."/>
            <person name="Martin F.M."/>
            <person name="Miettinen O."/>
            <person name="Hibbett D.S."/>
            <person name="Nagy L.G."/>
        </authorList>
    </citation>
    <scope>NUCLEOTIDE SEQUENCE [LARGE SCALE GENOMIC DNA]</scope>
    <source>
        <strain evidence="3 4">CBS 962.96</strain>
    </source>
</reference>
<gene>
    <name evidence="3" type="ORF">K435DRAFT_823695</name>
</gene>
<name>A0A4S8KWJ3_DENBC</name>
<dbReference type="AlphaFoldDB" id="A0A4S8KWJ3"/>
<evidence type="ECO:0000313" key="4">
    <source>
        <dbReference type="Proteomes" id="UP000297245"/>
    </source>
</evidence>
<evidence type="ECO:0000259" key="2">
    <source>
        <dbReference type="Pfam" id="PF02230"/>
    </source>
</evidence>